<dbReference type="AlphaFoldDB" id="A0A6A4NBZ2"/>
<reference evidence="3" key="1">
    <citation type="journal article" date="2020" name="Nat. Commun.">
        <title>Genome sequence of the cluster root forming white lupin.</title>
        <authorList>
            <person name="Hufnagel B."/>
            <person name="Marques A."/>
            <person name="Soriano A."/>
            <person name="Marques L."/>
            <person name="Divol F."/>
            <person name="Doumas P."/>
            <person name="Sallet E."/>
            <person name="Mancinotti D."/>
            <person name="Carrere S."/>
            <person name="Marande W."/>
            <person name="Arribat S."/>
            <person name="Keller J."/>
            <person name="Huneau C."/>
            <person name="Blein T."/>
            <person name="Aime D."/>
            <person name="Laguerre M."/>
            <person name="Taylor J."/>
            <person name="Schubert V."/>
            <person name="Nelson M."/>
            <person name="Geu-Flores F."/>
            <person name="Crespi M."/>
            <person name="Gallardo-Guerrero K."/>
            <person name="Delaux P.-M."/>
            <person name="Salse J."/>
            <person name="Berges H."/>
            <person name="Guyot R."/>
            <person name="Gouzy J."/>
            <person name="Peret B."/>
        </authorList>
    </citation>
    <scope>NUCLEOTIDE SEQUENCE [LARGE SCALE GENOMIC DNA]</scope>
    <source>
        <strain evidence="3">cv. Amiga</strain>
    </source>
</reference>
<evidence type="ECO:0000313" key="2">
    <source>
        <dbReference type="EMBL" id="KAE9586990.1"/>
    </source>
</evidence>
<gene>
    <name evidence="2" type="ORF">Lalb_Chr23g0268971</name>
</gene>
<feature type="region of interest" description="Disordered" evidence="1">
    <location>
        <begin position="105"/>
        <end position="126"/>
    </location>
</feature>
<comment type="caution">
    <text evidence="2">The sequence shown here is derived from an EMBL/GenBank/DDBJ whole genome shotgun (WGS) entry which is preliminary data.</text>
</comment>
<name>A0A6A4NBZ2_LUPAL</name>
<dbReference type="PANTHER" id="PTHR33977:SF4">
    <property type="entry name" value="SWIM-TYPE DOMAIN-CONTAINING PROTEIN"/>
    <property type="match status" value="1"/>
</dbReference>
<evidence type="ECO:0000256" key="1">
    <source>
        <dbReference type="SAM" id="MobiDB-lite"/>
    </source>
</evidence>
<accession>A0A6A4NBZ2</accession>
<dbReference type="PANTHER" id="PTHR33977">
    <property type="entry name" value="ZINC ION BINDING PROTEIN"/>
    <property type="match status" value="1"/>
</dbReference>
<evidence type="ECO:0000313" key="3">
    <source>
        <dbReference type="Proteomes" id="UP000447434"/>
    </source>
</evidence>
<sequence length="378" mass="43394">MPRMEEILNLPVQDPPGPEFCAAHINWVKLDGGRQGGDDIALIPFARVDDFVKGESSNRECPASFRLESRRKRPEGSIAKPRVDGYLEYTLYWCSYGPEDYRESDSCTEDGASTKPASGKGSRPGRRHMMRGCLCHFTVKRLYTRPLLALIIYNQRRHVDKTGAPCHGILDRDAVGTRAMYAPRISDELRQKVISMLYVGISLDNIIQHHSEMMQKQGGPQNRDDFLTRNDVRNMERTIRNSSHELQKNDESSVKIWVQRHRKHVFYFQDNSSSESFVLGIQTDWQLQQMLLYGNSSFISFHSAFGLKKLKFPVCSLLVFDSSQNAIPAAWIITSSFVGKDIHKWIGLLFERIRTKDPRWRTHAVLLDDPSIEYSVVR</sequence>
<dbReference type="OrthoDB" id="1886636at2759"/>
<protein>
    <recommendedName>
        <fullName evidence="4">MULE transposase domain-containing protein</fullName>
    </recommendedName>
</protein>
<organism evidence="2 3">
    <name type="scientific">Lupinus albus</name>
    <name type="common">White lupine</name>
    <name type="synonym">Lupinus termis</name>
    <dbReference type="NCBI Taxonomy" id="3870"/>
    <lineage>
        <taxon>Eukaryota</taxon>
        <taxon>Viridiplantae</taxon>
        <taxon>Streptophyta</taxon>
        <taxon>Embryophyta</taxon>
        <taxon>Tracheophyta</taxon>
        <taxon>Spermatophyta</taxon>
        <taxon>Magnoliopsida</taxon>
        <taxon>eudicotyledons</taxon>
        <taxon>Gunneridae</taxon>
        <taxon>Pentapetalae</taxon>
        <taxon>rosids</taxon>
        <taxon>fabids</taxon>
        <taxon>Fabales</taxon>
        <taxon>Fabaceae</taxon>
        <taxon>Papilionoideae</taxon>
        <taxon>50 kb inversion clade</taxon>
        <taxon>genistoids sensu lato</taxon>
        <taxon>core genistoids</taxon>
        <taxon>Genisteae</taxon>
        <taxon>Lupinus</taxon>
    </lineage>
</organism>
<dbReference type="Proteomes" id="UP000447434">
    <property type="component" value="Chromosome 23"/>
</dbReference>
<evidence type="ECO:0008006" key="4">
    <source>
        <dbReference type="Google" id="ProtNLM"/>
    </source>
</evidence>
<keyword evidence="3" id="KW-1185">Reference proteome</keyword>
<proteinExistence type="predicted"/>
<dbReference type="EMBL" id="WOCE01000023">
    <property type="protein sequence ID" value="KAE9586990.1"/>
    <property type="molecule type" value="Genomic_DNA"/>
</dbReference>